<dbReference type="CDD" id="cd06587">
    <property type="entry name" value="VOC"/>
    <property type="match status" value="1"/>
</dbReference>
<keyword evidence="3" id="KW-1185">Reference proteome</keyword>
<dbReference type="OrthoDB" id="8018325at2"/>
<dbReference type="InterPro" id="IPR037523">
    <property type="entry name" value="VOC_core"/>
</dbReference>
<dbReference type="Pfam" id="PF22658">
    <property type="entry name" value="YycE-like_N"/>
    <property type="match status" value="1"/>
</dbReference>
<dbReference type="InterPro" id="IPR058998">
    <property type="entry name" value="YycE-like_N"/>
</dbReference>
<dbReference type="SUPFAM" id="SSF54593">
    <property type="entry name" value="Glyoxalase/Bleomycin resistance protein/Dihydroxybiphenyl dioxygenase"/>
    <property type="match status" value="1"/>
</dbReference>
<comment type="caution">
    <text evidence="2">The sequence shown here is derived from an EMBL/GenBank/DDBJ whole genome shotgun (WGS) entry which is preliminary data.</text>
</comment>
<evidence type="ECO:0000259" key="1">
    <source>
        <dbReference type="PROSITE" id="PS51819"/>
    </source>
</evidence>
<evidence type="ECO:0000313" key="2">
    <source>
        <dbReference type="EMBL" id="PAV97096.1"/>
    </source>
</evidence>
<organism evidence="2 3">
    <name type="scientific">Hafnia paralvei</name>
    <dbReference type="NCBI Taxonomy" id="546367"/>
    <lineage>
        <taxon>Bacteria</taxon>
        <taxon>Pseudomonadati</taxon>
        <taxon>Pseudomonadota</taxon>
        <taxon>Gammaproteobacteria</taxon>
        <taxon>Enterobacterales</taxon>
        <taxon>Hafniaceae</taxon>
        <taxon>Hafnia</taxon>
    </lineage>
</organism>
<dbReference type="KEGG" id="hpar:AL518_11250"/>
<feature type="domain" description="VOC" evidence="1">
    <location>
        <begin position="6"/>
        <end position="128"/>
    </location>
</feature>
<protein>
    <submittedName>
        <fullName evidence="2">Glyoxalase</fullName>
    </submittedName>
</protein>
<dbReference type="RefSeq" id="WP_008814060.1">
    <property type="nucleotide sequence ID" value="NZ_CALECD010000024.1"/>
</dbReference>
<proteinExistence type="predicted"/>
<dbReference type="AlphaFoldDB" id="A0A2A2MDX4"/>
<evidence type="ECO:0000313" key="3">
    <source>
        <dbReference type="Proteomes" id="UP000218796"/>
    </source>
</evidence>
<dbReference type="InterPro" id="IPR029068">
    <property type="entry name" value="Glyas_Bleomycin-R_OHBP_Dase"/>
</dbReference>
<dbReference type="InterPro" id="IPR058997">
    <property type="entry name" value="YycE-like_C"/>
</dbReference>
<dbReference type="PROSITE" id="PS51819">
    <property type="entry name" value="VOC"/>
    <property type="match status" value="1"/>
</dbReference>
<dbReference type="EMBL" id="NQMS01000002">
    <property type="protein sequence ID" value="PAV97096.1"/>
    <property type="molecule type" value="Genomic_DNA"/>
</dbReference>
<dbReference type="Proteomes" id="UP000218796">
    <property type="component" value="Unassembled WGS sequence"/>
</dbReference>
<sequence>MLNKNSRLRIARPTNRLSQIAQMYQDGLGFEVLGSFDDHQGFDGVILGHQNHAYHLEFTHHRGTSVPDAPSQDNLLVFYIPDEREWRTACAQMERAGFIAEDSYNPYWDLNGKTFADPDGYRVVLQNSGWDR</sequence>
<reference evidence="2 3" key="1">
    <citation type="submission" date="2017-08" db="EMBL/GenBank/DDBJ databases">
        <title>Draft Genome Sequence of Hafnia alvei CITHA-6 Isolated from Raw Bovine Milk.</title>
        <authorList>
            <person name="Culligan E.P."/>
            <person name="Mcsweeney A."/>
            <person name="O'Doherty C."/>
            <person name="Gleeson E."/>
            <person name="O'Riordan D."/>
            <person name="Sleator R.D."/>
        </authorList>
    </citation>
    <scope>NUCLEOTIDE SEQUENCE [LARGE SCALE GENOMIC DNA]</scope>
    <source>
        <strain evidence="2 3">CITHA-6</strain>
    </source>
</reference>
<dbReference type="Gene3D" id="3.10.180.10">
    <property type="entry name" value="2,3-Dihydroxybiphenyl 1,2-Dioxygenase, domain 1"/>
    <property type="match status" value="1"/>
</dbReference>
<name>A0A2A2MDX4_9GAMM</name>
<gene>
    <name evidence="2" type="ORF">CJD50_05360</name>
</gene>
<dbReference type="Pfam" id="PF22659">
    <property type="entry name" value="YycE-like_C"/>
    <property type="match status" value="1"/>
</dbReference>
<accession>A0A2A2MDX4</accession>